<dbReference type="InterPro" id="IPR029351">
    <property type="entry name" value="GAD_dom"/>
</dbReference>
<evidence type="ECO:0000256" key="1">
    <source>
        <dbReference type="ARBA" id="ARBA00006303"/>
    </source>
</evidence>
<dbReference type="NCBIfam" id="TIGR00459">
    <property type="entry name" value="aspS_bact"/>
    <property type="match status" value="1"/>
</dbReference>
<dbReference type="GO" id="GO:0005737">
    <property type="term" value="C:cytoplasm"/>
    <property type="evidence" value="ECO:0007669"/>
    <property type="project" value="UniProtKB-SubCell"/>
</dbReference>
<comment type="subunit">
    <text evidence="8">Homodimer.</text>
</comment>
<feature type="binding site" evidence="8">
    <location>
        <begin position="535"/>
        <end position="538"/>
    </location>
    <ligand>
        <name>ATP</name>
        <dbReference type="ChEBI" id="CHEBI:30616"/>
    </ligand>
</feature>
<dbReference type="InterPro" id="IPR012340">
    <property type="entry name" value="NA-bd_OB-fold"/>
</dbReference>
<dbReference type="Gene3D" id="3.30.1360.30">
    <property type="entry name" value="GAD-like domain"/>
    <property type="match status" value="1"/>
</dbReference>
<evidence type="ECO:0000313" key="11">
    <source>
        <dbReference type="EMBL" id="TYP73813.1"/>
    </source>
</evidence>
<evidence type="ECO:0000256" key="9">
    <source>
        <dbReference type="SAM" id="MobiDB-lite"/>
    </source>
</evidence>
<dbReference type="Pfam" id="PF01336">
    <property type="entry name" value="tRNA_anti-codon"/>
    <property type="match status" value="1"/>
</dbReference>
<dbReference type="EC" id="6.1.1.12" evidence="8"/>
<dbReference type="RefSeq" id="WP_148930251.1">
    <property type="nucleotide sequence ID" value="NZ_VNHS01000006.1"/>
</dbReference>
<dbReference type="SUPFAM" id="SSF55681">
    <property type="entry name" value="Class II aaRS and biotin synthetases"/>
    <property type="match status" value="1"/>
</dbReference>
<feature type="binding site" evidence="8">
    <location>
        <position position="176"/>
    </location>
    <ligand>
        <name>L-aspartate</name>
        <dbReference type="ChEBI" id="CHEBI:29991"/>
    </ligand>
</feature>
<protein>
    <recommendedName>
        <fullName evidence="8">Aspartate--tRNA ligase</fullName>
        <ecNumber evidence="8">6.1.1.12</ecNumber>
    </recommendedName>
    <alternativeName>
        <fullName evidence="8">Aspartyl-tRNA synthetase</fullName>
        <shortName evidence="8">AspRS</shortName>
    </alternativeName>
</protein>
<keyword evidence="12" id="KW-1185">Reference proteome</keyword>
<feature type="compositionally biased region" description="Low complexity" evidence="9">
    <location>
        <begin position="592"/>
        <end position="605"/>
    </location>
</feature>
<evidence type="ECO:0000313" key="12">
    <source>
        <dbReference type="Proteomes" id="UP000323257"/>
    </source>
</evidence>
<dbReference type="GO" id="GO:0006422">
    <property type="term" value="P:aspartyl-tRNA aminoacylation"/>
    <property type="evidence" value="ECO:0007669"/>
    <property type="project" value="UniProtKB-UniRule"/>
</dbReference>
<dbReference type="InterPro" id="IPR004115">
    <property type="entry name" value="GAD-like_sf"/>
</dbReference>
<feature type="domain" description="Aminoacyl-transfer RNA synthetases class-II family profile" evidence="10">
    <location>
        <begin position="143"/>
        <end position="556"/>
    </location>
</feature>
<name>A0A5S5C756_9BACL</name>
<keyword evidence="7 8" id="KW-0030">Aminoacyl-tRNA synthetase</keyword>
<keyword evidence="3 8" id="KW-0436">Ligase</keyword>
<organism evidence="11 12">
    <name type="scientific">Paenibacillus methanolicus</name>
    <dbReference type="NCBI Taxonomy" id="582686"/>
    <lineage>
        <taxon>Bacteria</taxon>
        <taxon>Bacillati</taxon>
        <taxon>Bacillota</taxon>
        <taxon>Bacilli</taxon>
        <taxon>Bacillales</taxon>
        <taxon>Paenibacillaceae</taxon>
        <taxon>Paenibacillus</taxon>
    </lineage>
</organism>
<dbReference type="InterPro" id="IPR004524">
    <property type="entry name" value="Asp-tRNA-ligase_1"/>
</dbReference>
<dbReference type="GO" id="GO:0140096">
    <property type="term" value="F:catalytic activity, acting on a protein"/>
    <property type="evidence" value="ECO:0007669"/>
    <property type="project" value="UniProtKB-ARBA"/>
</dbReference>
<dbReference type="PANTHER" id="PTHR22594">
    <property type="entry name" value="ASPARTYL/LYSYL-TRNA SYNTHETASE"/>
    <property type="match status" value="1"/>
</dbReference>
<dbReference type="NCBIfam" id="NF001750">
    <property type="entry name" value="PRK00476.1"/>
    <property type="match status" value="1"/>
</dbReference>
<dbReference type="GO" id="GO:0003676">
    <property type="term" value="F:nucleic acid binding"/>
    <property type="evidence" value="ECO:0007669"/>
    <property type="project" value="InterPro"/>
</dbReference>
<dbReference type="GO" id="GO:0005524">
    <property type="term" value="F:ATP binding"/>
    <property type="evidence" value="ECO:0007669"/>
    <property type="project" value="UniProtKB-UniRule"/>
</dbReference>
<accession>A0A5S5C756</accession>
<dbReference type="Gene3D" id="3.30.930.10">
    <property type="entry name" value="Bira Bifunctional Protein, Domain 2"/>
    <property type="match status" value="1"/>
</dbReference>
<dbReference type="Pfam" id="PF02938">
    <property type="entry name" value="GAD"/>
    <property type="match status" value="1"/>
</dbReference>
<evidence type="ECO:0000256" key="6">
    <source>
        <dbReference type="ARBA" id="ARBA00022917"/>
    </source>
</evidence>
<evidence type="ECO:0000259" key="10">
    <source>
        <dbReference type="PROSITE" id="PS50862"/>
    </source>
</evidence>
<dbReference type="InterPro" id="IPR045864">
    <property type="entry name" value="aa-tRNA-synth_II/BPL/LPL"/>
</dbReference>
<feature type="binding site" evidence="8">
    <location>
        <position position="483"/>
    </location>
    <ligand>
        <name>ATP</name>
        <dbReference type="ChEBI" id="CHEBI:30616"/>
    </ligand>
</feature>
<proteinExistence type="inferred from homology"/>
<dbReference type="PANTHER" id="PTHR22594:SF5">
    <property type="entry name" value="ASPARTATE--TRNA LIGASE, MITOCHONDRIAL"/>
    <property type="match status" value="1"/>
</dbReference>
<evidence type="ECO:0000256" key="4">
    <source>
        <dbReference type="ARBA" id="ARBA00022741"/>
    </source>
</evidence>
<dbReference type="CDD" id="cd04317">
    <property type="entry name" value="EcAspRS_like_N"/>
    <property type="match status" value="1"/>
</dbReference>
<evidence type="ECO:0000256" key="3">
    <source>
        <dbReference type="ARBA" id="ARBA00022598"/>
    </source>
</evidence>
<dbReference type="SUPFAM" id="SSF55261">
    <property type="entry name" value="GAD domain-like"/>
    <property type="match status" value="1"/>
</dbReference>
<comment type="function">
    <text evidence="8">Catalyzes the attachment of L-aspartate to tRNA(Asp) in a two-step reaction: L-aspartate is first activated by ATP to form Asp-AMP and then transferred to the acceptor end of tRNA(Asp).</text>
</comment>
<evidence type="ECO:0000256" key="2">
    <source>
        <dbReference type="ARBA" id="ARBA00022490"/>
    </source>
</evidence>
<dbReference type="Pfam" id="PF00152">
    <property type="entry name" value="tRNA-synt_2"/>
    <property type="match status" value="1"/>
</dbReference>
<feature type="binding site" evidence="8">
    <location>
        <position position="490"/>
    </location>
    <ligand>
        <name>L-aspartate</name>
        <dbReference type="ChEBI" id="CHEBI:29991"/>
    </ligand>
</feature>
<dbReference type="Gene3D" id="2.40.50.140">
    <property type="entry name" value="Nucleic acid-binding proteins"/>
    <property type="match status" value="1"/>
</dbReference>
<feature type="region of interest" description="Aspartate" evidence="8">
    <location>
        <begin position="200"/>
        <end position="203"/>
    </location>
</feature>
<dbReference type="Proteomes" id="UP000323257">
    <property type="component" value="Unassembled WGS sequence"/>
</dbReference>
<feature type="binding site" evidence="8">
    <location>
        <position position="449"/>
    </location>
    <ligand>
        <name>L-aspartate</name>
        <dbReference type="ChEBI" id="CHEBI:29991"/>
    </ligand>
</feature>
<dbReference type="InterPro" id="IPR004364">
    <property type="entry name" value="Aa-tRNA-synt_II"/>
</dbReference>
<keyword evidence="5 8" id="KW-0067">ATP-binding</keyword>
<dbReference type="PRINTS" id="PR01042">
    <property type="entry name" value="TRNASYNTHASP"/>
</dbReference>
<evidence type="ECO:0000256" key="8">
    <source>
        <dbReference type="HAMAP-Rule" id="MF_00044"/>
    </source>
</evidence>
<reference evidence="11 12" key="1">
    <citation type="submission" date="2019-07" db="EMBL/GenBank/DDBJ databases">
        <title>Genomic Encyclopedia of Type Strains, Phase III (KMG-III): the genomes of soil and plant-associated and newly described type strains.</title>
        <authorList>
            <person name="Whitman W."/>
        </authorList>
    </citation>
    <scope>NUCLEOTIDE SEQUENCE [LARGE SCALE GENOMIC DNA]</scope>
    <source>
        <strain evidence="11 12">BL24</strain>
    </source>
</reference>
<feature type="region of interest" description="Disordered" evidence="9">
    <location>
        <begin position="586"/>
        <end position="605"/>
    </location>
</feature>
<comment type="catalytic activity">
    <reaction evidence="8">
        <text>tRNA(Asp) + L-aspartate + ATP = L-aspartyl-tRNA(Asp) + AMP + diphosphate</text>
        <dbReference type="Rhea" id="RHEA:19649"/>
        <dbReference type="Rhea" id="RHEA-COMP:9660"/>
        <dbReference type="Rhea" id="RHEA-COMP:9678"/>
        <dbReference type="ChEBI" id="CHEBI:29991"/>
        <dbReference type="ChEBI" id="CHEBI:30616"/>
        <dbReference type="ChEBI" id="CHEBI:33019"/>
        <dbReference type="ChEBI" id="CHEBI:78442"/>
        <dbReference type="ChEBI" id="CHEBI:78516"/>
        <dbReference type="ChEBI" id="CHEBI:456215"/>
        <dbReference type="EC" id="6.1.1.12"/>
    </reaction>
</comment>
<keyword evidence="2 8" id="KW-0963">Cytoplasm</keyword>
<comment type="subcellular location">
    <subcellularLocation>
        <location evidence="8">Cytoplasm</location>
    </subcellularLocation>
</comment>
<dbReference type="GO" id="GO:0004815">
    <property type="term" value="F:aspartate-tRNA ligase activity"/>
    <property type="evidence" value="ECO:0007669"/>
    <property type="project" value="UniProtKB-UniRule"/>
</dbReference>
<keyword evidence="4 8" id="KW-0547">Nucleotide-binding</keyword>
<keyword evidence="6 8" id="KW-0648">Protein biosynthesis</keyword>
<sequence length="605" mass="67732">MMLKTHACGTLSKAQVGQTVSLNGWVQRRRDLGGVLFIDLRDRTGIIQIVFNPDFSGDALAIADRARNEYVLAVRGTVVERDAETVNANLATGEIEVRVTEIEIMNAAKTPPFPIEDGVEVDESLRLKYRYLDLRRPEMQKTLMLRSKAAKVFRDFLDGEGFIDVETPILTKSTPEGARDYLVPSRVHPGEFFALPQSPQIFKQLLMVSGLERYYQIARCFRDEDLRADRQPEFTQVDIETSFLSQDQLLELMEQLVARLFRETNNVDIPTPFQRITYADAMNKYGSDKPDLRFGLEMEDITDIVRQSEVKVFASIAAGGGVVKALNAKGCASWSRKELDDLQPFAARYGGKGLAWVTVKEGEWRGPIVKFFKPEEIAALTEKLGVEEGDLLLFSADKKKVVADVLGNLRLKIGKELGLIDESAFKFAWVVDFPLLGWDEEAKRYVAEHHPFTRPNEDDLHLFESDPGQIRAQAYDLVLNGYEVGGGSMRIFKRDVQEKMFKALGFSLEEAYEKFGFLLDAFDYGTPPHGGIAFGFDRLVMLMSGRTNLRETIAFPKTASATDLLTDAPSEVDISQLQQLHIRTLPKPTKQAEPAAAGAAPTAQS</sequence>
<feature type="binding site" evidence="8">
    <location>
        <begin position="222"/>
        <end position="224"/>
    </location>
    <ligand>
        <name>ATP</name>
        <dbReference type="ChEBI" id="CHEBI:30616"/>
    </ligand>
</feature>
<dbReference type="OrthoDB" id="9802326at2"/>
<dbReference type="HAMAP" id="MF_00044">
    <property type="entry name" value="Asp_tRNA_synth_type1"/>
    <property type="match status" value="1"/>
</dbReference>
<dbReference type="InterPro" id="IPR006195">
    <property type="entry name" value="aa-tRNA-synth_II"/>
</dbReference>
<dbReference type="SUPFAM" id="SSF50249">
    <property type="entry name" value="Nucleic acid-binding proteins"/>
    <property type="match status" value="1"/>
</dbReference>
<gene>
    <name evidence="8" type="primary">aspS</name>
    <name evidence="11" type="ORF">BCM02_10689</name>
</gene>
<dbReference type="InterPro" id="IPR047090">
    <property type="entry name" value="AspRS_core"/>
</dbReference>
<dbReference type="EMBL" id="VNHS01000006">
    <property type="protein sequence ID" value="TYP73813.1"/>
    <property type="molecule type" value="Genomic_DNA"/>
</dbReference>
<evidence type="ECO:0000256" key="7">
    <source>
        <dbReference type="ARBA" id="ARBA00023146"/>
    </source>
</evidence>
<comment type="similarity">
    <text evidence="1 8">Belongs to the class-II aminoacyl-tRNA synthetase family. Type 1 subfamily.</text>
</comment>
<dbReference type="InterPro" id="IPR002312">
    <property type="entry name" value="Asp/Asn-tRNA-synth_IIb"/>
</dbReference>
<dbReference type="CDD" id="cd00777">
    <property type="entry name" value="AspRS_core"/>
    <property type="match status" value="1"/>
</dbReference>
<comment type="caution">
    <text evidence="11">The sequence shown here is derived from an EMBL/GenBank/DDBJ whole genome shotgun (WGS) entry which is preliminary data.</text>
</comment>
<comment type="caution">
    <text evidence="8">Lacks conserved residue(s) required for the propagation of feature annotation.</text>
</comment>
<feature type="binding site" evidence="8">
    <location>
        <position position="222"/>
    </location>
    <ligand>
        <name>L-aspartate</name>
        <dbReference type="ChEBI" id="CHEBI:29991"/>
    </ligand>
</feature>
<dbReference type="GO" id="GO:0016740">
    <property type="term" value="F:transferase activity"/>
    <property type="evidence" value="ECO:0007669"/>
    <property type="project" value="UniProtKB-ARBA"/>
</dbReference>
<dbReference type="InterPro" id="IPR047089">
    <property type="entry name" value="Asp-tRNA-ligase_1_N"/>
</dbReference>
<dbReference type="PROSITE" id="PS50862">
    <property type="entry name" value="AA_TRNA_LIGASE_II"/>
    <property type="match status" value="1"/>
</dbReference>
<dbReference type="AlphaFoldDB" id="A0A5S5C756"/>
<dbReference type="InterPro" id="IPR004365">
    <property type="entry name" value="NA-bd_OB_tRNA"/>
</dbReference>
<evidence type="ECO:0000256" key="5">
    <source>
        <dbReference type="ARBA" id="ARBA00022840"/>
    </source>
</evidence>
<feature type="binding site" evidence="8">
    <location>
        <position position="231"/>
    </location>
    <ligand>
        <name>ATP</name>
        <dbReference type="ChEBI" id="CHEBI:30616"/>
    </ligand>
</feature>